<gene>
    <name evidence="4" type="ORF">NCGR_LOCUS22752</name>
</gene>
<dbReference type="GO" id="GO:0010027">
    <property type="term" value="P:thylakoid membrane organization"/>
    <property type="evidence" value="ECO:0007669"/>
    <property type="project" value="TreeGrafter"/>
</dbReference>
<dbReference type="Proteomes" id="UP000604825">
    <property type="component" value="Unassembled WGS sequence"/>
</dbReference>
<dbReference type="GO" id="GO:0009658">
    <property type="term" value="P:chloroplast organization"/>
    <property type="evidence" value="ECO:0007669"/>
    <property type="project" value="TreeGrafter"/>
</dbReference>
<dbReference type="InterPro" id="IPR045853">
    <property type="entry name" value="Pep_chain_release_fac_I_sf"/>
</dbReference>
<dbReference type="AlphaFoldDB" id="A0A811P3E5"/>
<evidence type="ECO:0000256" key="1">
    <source>
        <dbReference type="ARBA" id="ARBA00010835"/>
    </source>
</evidence>
<dbReference type="GO" id="GO:0032544">
    <property type="term" value="P:plastid translation"/>
    <property type="evidence" value="ECO:0007669"/>
    <property type="project" value="TreeGrafter"/>
</dbReference>
<evidence type="ECO:0000313" key="5">
    <source>
        <dbReference type="Proteomes" id="UP000604825"/>
    </source>
</evidence>
<keyword evidence="2" id="KW-0648">Protein biosynthesis</keyword>
<organism evidence="4 5">
    <name type="scientific">Miscanthus lutarioriparius</name>
    <dbReference type="NCBI Taxonomy" id="422564"/>
    <lineage>
        <taxon>Eukaryota</taxon>
        <taxon>Viridiplantae</taxon>
        <taxon>Streptophyta</taxon>
        <taxon>Embryophyta</taxon>
        <taxon>Tracheophyta</taxon>
        <taxon>Spermatophyta</taxon>
        <taxon>Magnoliopsida</taxon>
        <taxon>Liliopsida</taxon>
        <taxon>Poales</taxon>
        <taxon>Poaceae</taxon>
        <taxon>PACMAD clade</taxon>
        <taxon>Panicoideae</taxon>
        <taxon>Andropogonodae</taxon>
        <taxon>Andropogoneae</taxon>
        <taxon>Saccharinae</taxon>
        <taxon>Miscanthus</taxon>
    </lineage>
</organism>
<evidence type="ECO:0000256" key="2">
    <source>
        <dbReference type="ARBA" id="ARBA00022917"/>
    </source>
</evidence>
<dbReference type="Pfam" id="PF00472">
    <property type="entry name" value="RF-1"/>
    <property type="match status" value="1"/>
</dbReference>
<sequence>MLRQQLLFQQPQILTLSQIQANTKNLLSLFLNRIRYTTVLTTIFKDCEKQLEETKVRAGAGGDEAGIWAGDLVRMYQKYCERNNWKLKSVSCSEVCTCNLNLTTDEGKTLFTSCPFQAEMGGYKTYVMEADDEVDVVIDPKDIELKTRFGVAGGQNVNKVETAVDLIHKPTGITISVQKRDHSYRTESRHFNC</sequence>
<evidence type="ECO:0000313" key="4">
    <source>
        <dbReference type="EMBL" id="CAD6233336.1"/>
    </source>
</evidence>
<protein>
    <recommendedName>
        <fullName evidence="3">Peptide chain release factor domain-containing protein</fullName>
    </recommendedName>
</protein>
<feature type="domain" description="Peptide chain release factor" evidence="3">
    <location>
        <begin position="25"/>
        <end position="133"/>
    </location>
</feature>
<dbReference type="Gene3D" id="3.30.160.20">
    <property type="match status" value="1"/>
</dbReference>
<accession>A0A811P3E5</accession>
<proteinExistence type="inferred from homology"/>
<dbReference type="InterPro" id="IPR005139">
    <property type="entry name" value="PCRF"/>
</dbReference>
<dbReference type="Pfam" id="PF03462">
    <property type="entry name" value="PCRF"/>
    <property type="match status" value="1"/>
</dbReference>
<dbReference type="GO" id="GO:0009507">
    <property type="term" value="C:chloroplast"/>
    <property type="evidence" value="ECO:0007669"/>
    <property type="project" value="TreeGrafter"/>
</dbReference>
<reference evidence="4" key="1">
    <citation type="submission" date="2020-10" db="EMBL/GenBank/DDBJ databases">
        <authorList>
            <person name="Han B."/>
            <person name="Lu T."/>
            <person name="Zhao Q."/>
            <person name="Huang X."/>
            <person name="Zhao Y."/>
        </authorList>
    </citation>
    <scope>NUCLEOTIDE SEQUENCE</scope>
</reference>
<dbReference type="PANTHER" id="PTHR43804">
    <property type="entry name" value="LD18447P"/>
    <property type="match status" value="1"/>
</dbReference>
<keyword evidence="5" id="KW-1185">Reference proteome</keyword>
<dbReference type="OrthoDB" id="2019491at2759"/>
<evidence type="ECO:0000259" key="3">
    <source>
        <dbReference type="SMART" id="SM00937"/>
    </source>
</evidence>
<dbReference type="InterPro" id="IPR000352">
    <property type="entry name" value="Pep_chain_release_fac_I"/>
</dbReference>
<comment type="caution">
    <text evidence="4">The sequence shown here is derived from an EMBL/GenBank/DDBJ whole genome shotgun (WGS) entry which is preliminary data.</text>
</comment>
<dbReference type="PANTHER" id="PTHR43804:SF8">
    <property type="entry name" value="PEPTIDE CHAIN RELEASE FACTOR APG3, CHLOROPLASTIC"/>
    <property type="match status" value="1"/>
</dbReference>
<dbReference type="GO" id="GO:0003747">
    <property type="term" value="F:translation release factor activity"/>
    <property type="evidence" value="ECO:0007669"/>
    <property type="project" value="InterPro"/>
</dbReference>
<dbReference type="Gene3D" id="3.30.70.1660">
    <property type="match status" value="1"/>
</dbReference>
<dbReference type="SUPFAM" id="SSF75620">
    <property type="entry name" value="Release factor"/>
    <property type="match status" value="1"/>
</dbReference>
<comment type="similarity">
    <text evidence="1">Belongs to the prokaryotic/mitochondrial release factor family.</text>
</comment>
<dbReference type="SMART" id="SM00937">
    <property type="entry name" value="PCRF"/>
    <property type="match status" value="1"/>
</dbReference>
<name>A0A811P3E5_9POAL</name>
<dbReference type="InterPro" id="IPR050057">
    <property type="entry name" value="Prokaryotic/Mito_RF"/>
</dbReference>
<dbReference type="EMBL" id="CAJGYO010000005">
    <property type="protein sequence ID" value="CAD6233336.1"/>
    <property type="molecule type" value="Genomic_DNA"/>
</dbReference>